<dbReference type="InterPro" id="IPR047571">
    <property type="entry name" value="OCA"/>
</dbReference>
<feature type="compositionally biased region" description="Basic and acidic residues" evidence="7">
    <location>
        <begin position="1"/>
        <end position="14"/>
    </location>
</feature>
<evidence type="ECO:0000256" key="2">
    <source>
        <dbReference type="ARBA" id="ARBA00023015"/>
    </source>
</evidence>
<evidence type="ECO:0000256" key="4">
    <source>
        <dbReference type="ARBA" id="ARBA00023159"/>
    </source>
</evidence>
<evidence type="ECO:0000313" key="10">
    <source>
        <dbReference type="Proteomes" id="UP001166052"/>
    </source>
</evidence>
<accession>A0ABS2Z5U9</accession>
<dbReference type="InterPro" id="IPR036770">
    <property type="entry name" value="Ankyrin_rpt-contain_sf"/>
</dbReference>
<keyword evidence="3 6" id="KW-0040">ANK repeat</keyword>
<dbReference type="PROSITE" id="PS50088">
    <property type="entry name" value="ANK_REPEAT"/>
    <property type="match status" value="5"/>
</dbReference>
<gene>
    <name evidence="9" type="primary">Nfkbiz_1</name>
    <name evidence="9" type="ORF">GTO92_0021843</name>
</gene>
<evidence type="ECO:0000256" key="3">
    <source>
        <dbReference type="ARBA" id="ARBA00023043"/>
    </source>
</evidence>
<feature type="non-terminal residue" evidence="9">
    <location>
        <position position="630"/>
    </location>
</feature>
<dbReference type="PROSITE" id="PS50297">
    <property type="entry name" value="ANK_REP_REGION"/>
    <property type="match status" value="3"/>
</dbReference>
<feature type="domain" description="OCA" evidence="8">
    <location>
        <begin position="80"/>
        <end position="102"/>
    </location>
</feature>
<evidence type="ECO:0000259" key="8">
    <source>
        <dbReference type="PROSITE" id="PS52003"/>
    </source>
</evidence>
<evidence type="ECO:0000256" key="5">
    <source>
        <dbReference type="ARBA" id="ARBA00023163"/>
    </source>
</evidence>
<keyword evidence="4" id="KW-0010">Activator</keyword>
<dbReference type="SUPFAM" id="SSF48403">
    <property type="entry name" value="Ankyrin repeat"/>
    <property type="match status" value="1"/>
</dbReference>
<evidence type="ECO:0000256" key="7">
    <source>
        <dbReference type="SAM" id="MobiDB-lite"/>
    </source>
</evidence>
<evidence type="ECO:0000256" key="1">
    <source>
        <dbReference type="ARBA" id="ARBA00022737"/>
    </source>
</evidence>
<name>A0ABS2Z5U9_POLSE</name>
<comment type="caution">
    <text evidence="9">The sequence shown here is derived from an EMBL/GenBank/DDBJ whole genome shotgun (WGS) entry which is preliminary data.</text>
</comment>
<proteinExistence type="predicted"/>
<feature type="repeat" description="ANK" evidence="6">
    <location>
        <begin position="355"/>
        <end position="387"/>
    </location>
</feature>
<feature type="repeat" description="ANK" evidence="6">
    <location>
        <begin position="424"/>
        <end position="460"/>
    </location>
</feature>
<dbReference type="PANTHER" id="PTHR24124">
    <property type="entry name" value="ANKYRIN REPEAT FAMILY A"/>
    <property type="match status" value="1"/>
</dbReference>
<reference evidence="9" key="1">
    <citation type="journal article" date="2021" name="Cell">
        <title>Tracing the genetic footprints of vertebrate landing in non-teleost ray-finned fishes.</title>
        <authorList>
            <person name="Bi X."/>
            <person name="Wang K."/>
            <person name="Yang L."/>
            <person name="Pan H."/>
            <person name="Jiang H."/>
            <person name="Wei Q."/>
            <person name="Fang M."/>
            <person name="Yu H."/>
            <person name="Zhu C."/>
            <person name="Cai Y."/>
            <person name="He Y."/>
            <person name="Gan X."/>
            <person name="Zeng H."/>
            <person name="Yu D."/>
            <person name="Zhu Y."/>
            <person name="Jiang H."/>
            <person name="Qiu Q."/>
            <person name="Yang H."/>
            <person name="Zhang Y.E."/>
            <person name="Wang W."/>
            <person name="Zhu M."/>
            <person name="He S."/>
            <person name="Zhang G."/>
        </authorList>
    </citation>
    <scope>NUCLEOTIDE SEQUENCE</scope>
    <source>
        <strain evidence="9">Bchr_001</strain>
    </source>
</reference>
<feature type="region of interest" description="Disordered" evidence="7">
    <location>
        <begin position="1"/>
        <end position="86"/>
    </location>
</feature>
<feature type="non-terminal residue" evidence="9">
    <location>
        <position position="1"/>
    </location>
</feature>
<keyword evidence="1" id="KW-0677">Repeat</keyword>
<dbReference type="EMBL" id="JAAWVN010026524">
    <property type="protein sequence ID" value="MBN3294421.1"/>
    <property type="molecule type" value="Genomic_DNA"/>
</dbReference>
<dbReference type="PROSITE" id="PS52003">
    <property type="entry name" value="OCA"/>
    <property type="match status" value="1"/>
</dbReference>
<dbReference type="Pfam" id="PF12796">
    <property type="entry name" value="Ank_2"/>
    <property type="match status" value="2"/>
</dbReference>
<dbReference type="Proteomes" id="UP001166052">
    <property type="component" value="Unassembled WGS sequence"/>
</dbReference>
<evidence type="ECO:0000256" key="6">
    <source>
        <dbReference type="PROSITE-ProRule" id="PRU00023"/>
    </source>
</evidence>
<feature type="compositionally biased region" description="Low complexity" evidence="7">
    <location>
        <begin position="34"/>
        <end position="61"/>
    </location>
</feature>
<dbReference type="PANTHER" id="PTHR24124:SF5">
    <property type="entry name" value="NF-KAPPA-B INHIBITOR ZETA"/>
    <property type="match status" value="1"/>
</dbReference>
<keyword evidence="2" id="KW-0805">Transcription regulation</keyword>
<evidence type="ECO:0000313" key="9">
    <source>
        <dbReference type="EMBL" id="MBN3294421.1"/>
    </source>
</evidence>
<feature type="repeat" description="ANK" evidence="6">
    <location>
        <begin position="560"/>
        <end position="596"/>
    </location>
</feature>
<sequence length="630" mass="69254">MLVERVLDDSRDLLDQESGQTSSPMSLDFYYGQSSPVSSESSQDHSFPSSPSSECESAGSPGYETGTRGQSQMGGRRQHNKPFQGVRVKNSVKELLMYKRSCQMPVGQDQEANKVQQNQSTAGEFAELKSILLREGKRHASESLVDSSYFKRSAPYPSPHLLTPPQTPNSCEVMEENQKNDLFSSEVNSDIMEIIEMLKTPSNPISLNTVQVNCNSMPQQEEQSVNQCFQEDYSCWPVSSSPPQVYSQPSVFPYQTQTVTEPLDVIPFFSGECASYTPTQQDSLFCSKQQDLGNSCSLGNPTEFTGFSPPKVSPLPSLSPAQGLAGMSFFQWQIEQEERKLANMTQDQLITTDTDGDTFLHIAVAQGRRAVSYVLARKMASIGMLDVKEHNGQSALQVAVAANQHLIVQDLLSLGAQINTSDRWGRTPLHVCSEKGHAQTIQAIQKALMKNGQQLDLEAINYEGLTALHTAVITHNSVVHELQKARQPRSPHVQDLLLKNKRLVDSVKLLFQMGASVQAKDRKSGRSAVHMAAEEANVELLRLLLDHPGSLNVINAKAYNGNTALHVAASLQNRLAQVDAVRLLMRKGADPSARNLENEQAVHLVSEGPSGEQVRRILKGKAAQPRASPV</sequence>
<organism evidence="9 10">
    <name type="scientific">Polypterus senegalus</name>
    <name type="common">Senegal bichir</name>
    <dbReference type="NCBI Taxonomy" id="55291"/>
    <lineage>
        <taxon>Eukaryota</taxon>
        <taxon>Metazoa</taxon>
        <taxon>Chordata</taxon>
        <taxon>Craniata</taxon>
        <taxon>Vertebrata</taxon>
        <taxon>Euteleostomi</taxon>
        <taxon>Actinopterygii</taxon>
        <taxon>Polypteriformes</taxon>
        <taxon>Polypteridae</taxon>
        <taxon>Polypterus</taxon>
    </lineage>
</organism>
<dbReference type="SMART" id="SM00248">
    <property type="entry name" value="ANK"/>
    <property type="match status" value="6"/>
</dbReference>
<dbReference type="InterPro" id="IPR002110">
    <property type="entry name" value="Ankyrin_rpt"/>
</dbReference>
<dbReference type="Gene3D" id="1.25.40.20">
    <property type="entry name" value="Ankyrin repeat-containing domain"/>
    <property type="match status" value="2"/>
</dbReference>
<protein>
    <submittedName>
        <fullName evidence="9">IKBZ inhibitor</fullName>
    </submittedName>
</protein>
<feature type="repeat" description="ANK" evidence="6">
    <location>
        <begin position="524"/>
        <end position="556"/>
    </location>
</feature>
<feature type="repeat" description="ANK" evidence="6">
    <location>
        <begin position="391"/>
        <end position="423"/>
    </location>
</feature>
<keyword evidence="10" id="KW-1185">Reference proteome</keyword>
<keyword evidence="5" id="KW-0804">Transcription</keyword>
<dbReference type="PRINTS" id="PR01415">
    <property type="entry name" value="ANKYRIN"/>
</dbReference>